<evidence type="ECO:0000259" key="2">
    <source>
        <dbReference type="PROSITE" id="PS51704"/>
    </source>
</evidence>
<evidence type="ECO:0000313" key="3">
    <source>
        <dbReference type="EMBL" id="MFC4675627.1"/>
    </source>
</evidence>
<dbReference type="EMBL" id="JBHSGN010000111">
    <property type="protein sequence ID" value="MFC4675627.1"/>
    <property type="molecule type" value="Genomic_DNA"/>
</dbReference>
<feature type="chain" id="PRO_5047381947" evidence="1">
    <location>
        <begin position="19"/>
        <end position="344"/>
    </location>
</feature>
<evidence type="ECO:0000256" key="1">
    <source>
        <dbReference type="SAM" id="SignalP"/>
    </source>
</evidence>
<protein>
    <submittedName>
        <fullName evidence="3">Glycerophosphodiester phosphodiesterase family protein</fullName>
    </submittedName>
</protein>
<organism evidence="3 4">
    <name type="scientific">Dysgonomonas termitidis</name>
    <dbReference type="NCBI Taxonomy" id="1516126"/>
    <lineage>
        <taxon>Bacteria</taxon>
        <taxon>Pseudomonadati</taxon>
        <taxon>Bacteroidota</taxon>
        <taxon>Bacteroidia</taxon>
        <taxon>Bacteroidales</taxon>
        <taxon>Dysgonomonadaceae</taxon>
        <taxon>Dysgonomonas</taxon>
    </lineage>
</organism>
<dbReference type="InterPro" id="IPR030395">
    <property type="entry name" value="GP_PDE_dom"/>
</dbReference>
<comment type="caution">
    <text evidence="3">The sequence shown here is derived from an EMBL/GenBank/DDBJ whole genome shotgun (WGS) entry which is preliminary data.</text>
</comment>
<dbReference type="PANTHER" id="PTHR46211:SF1">
    <property type="entry name" value="GLYCEROPHOSPHODIESTER PHOSPHODIESTERASE, CYTOPLASMIC"/>
    <property type="match status" value="1"/>
</dbReference>
<dbReference type="Pfam" id="PF03009">
    <property type="entry name" value="GDPD"/>
    <property type="match status" value="1"/>
</dbReference>
<gene>
    <name evidence="3" type="ORF">ACFO6W_18220</name>
</gene>
<dbReference type="Gene3D" id="3.20.20.190">
    <property type="entry name" value="Phosphatidylinositol (PI) phosphodiesterase"/>
    <property type="match status" value="1"/>
</dbReference>
<evidence type="ECO:0000313" key="4">
    <source>
        <dbReference type="Proteomes" id="UP001596023"/>
    </source>
</evidence>
<proteinExistence type="predicted"/>
<feature type="domain" description="GP-PDE" evidence="2">
    <location>
        <begin position="111"/>
        <end position="340"/>
    </location>
</feature>
<dbReference type="Proteomes" id="UP001596023">
    <property type="component" value="Unassembled WGS sequence"/>
</dbReference>
<sequence length="344" mass="38967">MKKLLFLFFILLSSHAGMHSQSGKELLTLDNYLIPKNKKGISIGKFNIPAGEKISLTKDNSSLFTISKDGYISLKKNAALTESSPWRFEVTVKTKDGEKTFELVRDDFIRNKVIAHRGAWKNHDASQNSLKSLKKAIEIGCEGSEFDVWLSSDNKVILSHDPEIGGKKVEETTAGELHKIALKDGDRLPSLEEYIKCIKEQNKTRLILEVKASQKGKERCEAVADSAVHIVHRMNAQAWTDYITFSFDAAKRIRELDPTAKILYLEADKTLEELEAERMSGIDYHYSHFLKDTDLAKKAKSMGLLTNAWTVNKVEDMQTMLNQEIDYITTDEPEILLEILDAKK</sequence>
<dbReference type="RefSeq" id="WP_379999027.1">
    <property type="nucleotide sequence ID" value="NZ_JBHSGN010000111.1"/>
</dbReference>
<dbReference type="PROSITE" id="PS51704">
    <property type="entry name" value="GP_PDE"/>
    <property type="match status" value="1"/>
</dbReference>
<dbReference type="PANTHER" id="PTHR46211">
    <property type="entry name" value="GLYCEROPHOSPHORYL DIESTER PHOSPHODIESTERASE"/>
    <property type="match status" value="1"/>
</dbReference>
<dbReference type="InterPro" id="IPR017946">
    <property type="entry name" value="PLC-like_Pdiesterase_TIM-brl"/>
</dbReference>
<accession>A0ABV9KZE2</accession>
<name>A0ABV9KZE2_9BACT</name>
<dbReference type="SUPFAM" id="SSF51695">
    <property type="entry name" value="PLC-like phosphodiesterases"/>
    <property type="match status" value="1"/>
</dbReference>
<reference evidence="4" key="1">
    <citation type="journal article" date="2019" name="Int. J. Syst. Evol. Microbiol.">
        <title>The Global Catalogue of Microorganisms (GCM) 10K type strain sequencing project: providing services to taxonomists for standard genome sequencing and annotation.</title>
        <authorList>
            <consortium name="The Broad Institute Genomics Platform"/>
            <consortium name="The Broad Institute Genome Sequencing Center for Infectious Disease"/>
            <person name="Wu L."/>
            <person name="Ma J."/>
        </authorList>
    </citation>
    <scope>NUCLEOTIDE SEQUENCE [LARGE SCALE GENOMIC DNA]</scope>
    <source>
        <strain evidence="4">CCUG 66188</strain>
    </source>
</reference>
<dbReference type="PROSITE" id="PS50007">
    <property type="entry name" value="PIPLC_X_DOMAIN"/>
    <property type="match status" value="1"/>
</dbReference>
<feature type="signal peptide" evidence="1">
    <location>
        <begin position="1"/>
        <end position="18"/>
    </location>
</feature>
<keyword evidence="1" id="KW-0732">Signal</keyword>
<keyword evidence="4" id="KW-1185">Reference proteome</keyword>